<accession>U6SIQ1</accession>
<gene>
    <name evidence="5" type="ORF">A33I_19930</name>
</gene>
<evidence type="ECO:0000256" key="1">
    <source>
        <dbReference type="ARBA" id="ARBA00023015"/>
    </source>
</evidence>
<keyword evidence="2" id="KW-0238">DNA-binding</keyword>
<evidence type="ECO:0000313" key="5">
    <source>
        <dbReference type="EMBL" id="ERN51604.1"/>
    </source>
</evidence>
<dbReference type="SUPFAM" id="SSF46785">
    <property type="entry name" value="Winged helix' DNA-binding domain"/>
    <property type="match status" value="1"/>
</dbReference>
<dbReference type="PANTHER" id="PTHR33204">
    <property type="entry name" value="TRANSCRIPTIONAL REGULATOR, MARR FAMILY"/>
    <property type="match status" value="1"/>
</dbReference>
<dbReference type="Pfam" id="PF01638">
    <property type="entry name" value="HxlR"/>
    <property type="match status" value="1"/>
</dbReference>
<dbReference type="InterPro" id="IPR036390">
    <property type="entry name" value="WH_DNA-bd_sf"/>
</dbReference>
<dbReference type="PROSITE" id="PS51118">
    <property type="entry name" value="HTH_HXLR"/>
    <property type="match status" value="1"/>
</dbReference>
<name>U6SIQ1_9BACI</name>
<dbReference type="PATRIC" id="fig|1188261.3.peg.3543"/>
<evidence type="ECO:0000256" key="2">
    <source>
        <dbReference type="ARBA" id="ARBA00023125"/>
    </source>
</evidence>
<keyword evidence="1" id="KW-0805">Transcription regulation</keyword>
<dbReference type="InterPro" id="IPR002577">
    <property type="entry name" value="HTH_HxlR"/>
</dbReference>
<evidence type="ECO:0000313" key="6">
    <source>
        <dbReference type="Proteomes" id="UP000017170"/>
    </source>
</evidence>
<dbReference type="Proteomes" id="UP000017170">
    <property type="component" value="Unassembled WGS sequence"/>
</dbReference>
<proteinExistence type="predicted"/>
<sequence length="100" mass="11559">MKPEFFPVNRALTIIGGKWRPQVYCALEKGPKRFSELERAIPEVNRKVLTDQLRELGSLGMIKRTEYSGKTLHVEYELTKKAYTLQPTMKQLCSWGKNAD</sequence>
<evidence type="ECO:0000256" key="3">
    <source>
        <dbReference type="ARBA" id="ARBA00023163"/>
    </source>
</evidence>
<evidence type="ECO:0000259" key="4">
    <source>
        <dbReference type="PROSITE" id="PS51118"/>
    </source>
</evidence>
<dbReference type="InterPro" id="IPR036388">
    <property type="entry name" value="WH-like_DNA-bd_sf"/>
</dbReference>
<reference evidence="5 6" key="1">
    <citation type="journal article" date="2013" name="Genome Announc.">
        <title>Genome Sequence of the Extreme Obligate Alkaliphile Bacillus marmarensis Strain DSM 21297.</title>
        <authorList>
            <person name="Wernick D.G."/>
            <person name="Choi K.Y."/>
            <person name="Tat C.A."/>
            <person name="Lafontaine Rivera J.G."/>
            <person name="Liao J.C."/>
        </authorList>
    </citation>
    <scope>NUCLEOTIDE SEQUENCE [LARGE SCALE GENOMIC DNA]</scope>
    <source>
        <strain evidence="5 6">DSM 21297</strain>
    </source>
</reference>
<dbReference type="Gene3D" id="1.10.10.10">
    <property type="entry name" value="Winged helix-like DNA-binding domain superfamily/Winged helix DNA-binding domain"/>
    <property type="match status" value="1"/>
</dbReference>
<dbReference type="GO" id="GO:0003677">
    <property type="term" value="F:DNA binding"/>
    <property type="evidence" value="ECO:0007669"/>
    <property type="project" value="UniProtKB-KW"/>
</dbReference>
<dbReference type="AlphaFoldDB" id="U6SIQ1"/>
<keyword evidence="6" id="KW-1185">Reference proteome</keyword>
<organism evidence="5 6">
    <name type="scientific">Alkalihalophilus marmarensis DSM 21297</name>
    <dbReference type="NCBI Taxonomy" id="1188261"/>
    <lineage>
        <taxon>Bacteria</taxon>
        <taxon>Bacillati</taxon>
        <taxon>Bacillota</taxon>
        <taxon>Bacilli</taxon>
        <taxon>Bacillales</taxon>
        <taxon>Bacillaceae</taxon>
        <taxon>Alkalihalophilus</taxon>
    </lineage>
</organism>
<keyword evidence="3" id="KW-0804">Transcription</keyword>
<feature type="domain" description="HTH hxlR-type" evidence="4">
    <location>
        <begin position="6"/>
        <end position="100"/>
    </location>
</feature>
<dbReference type="PANTHER" id="PTHR33204:SF29">
    <property type="entry name" value="TRANSCRIPTIONAL REGULATOR"/>
    <property type="match status" value="1"/>
</dbReference>
<protein>
    <submittedName>
        <fullName evidence="5">HxlR family transcriptional regulator</fullName>
    </submittedName>
</protein>
<dbReference type="RefSeq" id="WP_022629562.1">
    <property type="nucleotide sequence ID" value="NZ_ATAE01000050.1"/>
</dbReference>
<comment type="caution">
    <text evidence="5">The sequence shown here is derived from an EMBL/GenBank/DDBJ whole genome shotgun (WGS) entry which is preliminary data.</text>
</comment>
<dbReference type="EMBL" id="ATAE01000050">
    <property type="protein sequence ID" value="ERN51604.1"/>
    <property type="molecule type" value="Genomic_DNA"/>
</dbReference>